<comment type="caution">
    <text evidence="1">The sequence shown here is derived from an EMBL/GenBank/DDBJ whole genome shotgun (WGS) entry which is preliminary data.</text>
</comment>
<dbReference type="InterPro" id="IPR017946">
    <property type="entry name" value="PLC-like_Pdiesterase_TIM-brl"/>
</dbReference>
<dbReference type="Gene3D" id="3.20.20.190">
    <property type="entry name" value="Phosphatidylinositol (PI) phosphodiesterase"/>
    <property type="match status" value="1"/>
</dbReference>
<dbReference type="PANTHER" id="PTHR46211:SF14">
    <property type="entry name" value="GLYCEROPHOSPHODIESTER PHOSPHODIESTERASE"/>
    <property type="match status" value="1"/>
</dbReference>
<dbReference type="GO" id="GO:0006629">
    <property type="term" value="P:lipid metabolic process"/>
    <property type="evidence" value="ECO:0007669"/>
    <property type="project" value="InterPro"/>
</dbReference>
<name>A0A0I9WGX4_9ENTE</name>
<reference evidence="1 2" key="1">
    <citation type="submission" date="2020-04" db="EMBL/GenBank/DDBJ databases">
        <authorList>
            <person name="Hitch T.C.A."/>
            <person name="Wylensek D."/>
            <person name="Clavel T."/>
        </authorList>
    </citation>
    <scope>NUCLEOTIDE SEQUENCE [LARGE SCALE GENOMIC DNA]</scope>
    <source>
        <strain evidence="1 2">WCA-380-WT-3C</strain>
    </source>
</reference>
<dbReference type="RefSeq" id="WP_047341495.1">
    <property type="nucleotide sequence ID" value="NZ_JABAFV010000004.1"/>
</dbReference>
<organism evidence="1 2">
    <name type="scientific">Enterococcus cecorum</name>
    <dbReference type="NCBI Taxonomy" id="44008"/>
    <lineage>
        <taxon>Bacteria</taxon>
        <taxon>Bacillati</taxon>
        <taxon>Bacillota</taxon>
        <taxon>Bacilli</taxon>
        <taxon>Lactobacillales</taxon>
        <taxon>Enterococcaceae</taxon>
        <taxon>Enterococcus</taxon>
    </lineage>
</organism>
<dbReference type="PANTHER" id="PTHR46211">
    <property type="entry name" value="GLYCEROPHOSPHORYL DIESTER PHOSPHODIESTERASE"/>
    <property type="match status" value="1"/>
</dbReference>
<dbReference type="Pfam" id="PF03009">
    <property type="entry name" value="GDPD"/>
    <property type="match status" value="1"/>
</dbReference>
<dbReference type="SUPFAM" id="SSF51695">
    <property type="entry name" value="PLC-like phosphodiesterases"/>
    <property type="match status" value="1"/>
</dbReference>
<dbReference type="Proteomes" id="UP000588071">
    <property type="component" value="Unassembled WGS sequence"/>
</dbReference>
<dbReference type="Gene3D" id="2.60.40.3760">
    <property type="match status" value="1"/>
</dbReference>
<dbReference type="GO" id="GO:0008081">
    <property type="term" value="F:phosphoric diester hydrolase activity"/>
    <property type="evidence" value="ECO:0007669"/>
    <property type="project" value="InterPro"/>
</dbReference>
<dbReference type="AlphaFoldDB" id="A0A0I9WGX4"/>
<evidence type="ECO:0000313" key="2">
    <source>
        <dbReference type="Proteomes" id="UP000588071"/>
    </source>
</evidence>
<evidence type="ECO:0000313" key="1">
    <source>
        <dbReference type="EMBL" id="NME49420.1"/>
    </source>
</evidence>
<proteinExistence type="predicted"/>
<gene>
    <name evidence="1" type="ORF">HF857_03990</name>
</gene>
<dbReference type="EMBL" id="JABAFV010000004">
    <property type="protein sequence ID" value="NME49420.1"/>
    <property type="molecule type" value="Genomic_DNA"/>
</dbReference>
<protein>
    <submittedName>
        <fullName evidence="1">Uncharacterized protein</fullName>
    </submittedName>
</protein>
<dbReference type="PROSITE" id="PS51704">
    <property type="entry name" value="GP_PDE"/>
    <property type="match status" value="1"/>
</dbReference>
<accession>A0A0I9WGX4</accession>
<sequence>MKNKKIIGGVTLAIILIGLLIYCYADDIYLALHPPKEEHVFKTKPDAMIPQLAQQLGLANATQMDGLANQAVKVYNHQSQSKNGYFESYIEIPVSQQSRFVSMVFYQKNSKDYYEIPARKLSDTTYYIQTKFFSQQPKTKWRQGVLLSGMLMEYEYFPIQDHFKAKNYRQPKPSSYPSLQLAYPQPMHLIKEKRLKRIVQRERKSQKHEFMGHHLTDFSLADFEHQEQNSIESMYFDYTKIDDGKIQMDFNFTYPLLKKVSYQIAMFSQANGLDDVKNYPLKQTGPKHLSLYFTNHDHNRYETGYYTGYIQRNTPIQSQVSFISKQFFIPKYILKTISYKMKKIDGPRGIYALQLKLNKNERILQARFAVWTARGNQDDLQWYTVNSPNQQGIFEVMIDTRRVHFDGKEIDSLVDVEIDQTGTQRMGEMKDKVSKNRVAIYVNHRGNHQYAPENSLPAFKQTKYEAIETDIHLTADQQWVIMHDDSLDRTSNGRGKLGLFTYQQLLQFRLIGIGEQHYVYAELKIPTLAEFLAICQSKQKIPVIEIKDKEINEAAYQHLVQMVREAGFGLTARFISFHYEPLKVIKQIMPEAAVMYLDKDITVGNIKKAKHLGTRAGLNIKWQNLTYEKVAQAKAAGLQVGAWTVPASQYWQMEQMGVDYITTDD</sequence>
<dbReference type="InterPro" id="IPR030395">
    <property type="entry name" value="GP_PDE_dom"/>
</dbReference>